<feature type="region of interest" description="Disordered" evidence="1">
    <location>
        <begin position="44"/>
        <end position="63"/>
    </location>
</feature>
<proteinExistence type="predicted"/>
<evidence type="ECO:0008006" key="4">
    <source>
        <dbReference type="Google" id="ProtNLM"/>
    </source>
</evidence>
<organism evidence="2 3">
    <name type="scientific">Streptomyces humicola</name>
    <dbReference type="NCBI Taxonomy" id="2953240"/>
    <lineage>
        <taxon>Bacteria</taxon>
        <taxon>Bacillati</taxon>
        <taxon>Actinomycetota</taxon>
        <taxon>Actinomycetes</taxon>
        <taxon>Kitasatosporales</taxon>
        <taxon>Streptomycetaceae</taxon>
        <taxon>Streptomyces</taxon>
    </lineage>
</organism>
<comment type="caution">
    <text evidence="2">The sequence shown here is derived from an EMBL/GenBank/DDBJ whole genome shotgun (WGS) entry which is preliminary data.</text>
</comment>
<dbReference type="Proteomes" id="UP001057702">
    <property type="component" value="Unassembled WGS sequence"/>
</dbReference>
<keyword evidence="3" id="KW-1185">Reference proteome</keyword>
<evidence type="ECO:0000313" key="3">
    <source>
        <dbReference type="Proteomes" id="UP001057702"/>
    </source>
</evidence>
<sequence length="265" mass="27722">MTAIMLTLLLVAAVAAFAGVAALLVARSLYRRLAELREELAAHRAEASAPHVTVPGARTAPDTEEIRSAVAAALADERERELAEARAFWAAQDARDAAEAPVFDTHDVHELQGLHELRDVAAASGDNTDAEFEVAPFLPRQPDLAGLEPVRRHPSDPESGSYSPIITDPAGTVARLAELAESATPLADVRPGPLGTLDLYVFADGTTLCLTPGHSDTADKLAAAIDRGDAPVLVGGSGVSGAFTLTFAYGDENVFILADRVVASI</sequence>
<dbReference type="EMBL" id="JANFNG010000004">
    <property type="protein sequence ID" value="MCQ4080502.1"/>
    <property type="molecule type" value="Genomic_DNA"/>
</dbReference>
<accession>A0ABT1PS49</accession>
<protein>
    <recommendedName>
        <fullName evidence="4">Secreted protein</fullName>
    </recommendedName>
</protein>
<evidence type="ECO:0000256" key="1">
    <source>
        <dbReference type="SAM" id="MobiDB-lite"/>
    </source>
</evidence>
<evidence type="ECO:0000313" key="2">
    <source>
        <dbReference type="EMBL" id="MCQ4080502.1"/>
    </source>
</evidence>
<dbReference type="RefSeq" id="WP_255919418.1">
    <property type="nucleotide sequence ID" value="NZ_JANFNG010000004.1"/>
</dbReference>
<gene>
    <name evidence="2" type="ORF">NGB36_07775</name>
</gene>
<feature type="region of interest" description="Disordered" evidence="1">
    <location>
        <begin position="143"/>
        <end position="165"/>
    </location>
</feature>
<name>A0ABT1PS49_9ACTN</name>
<reference evidence="2" key="1">
    <citation type="submission" date="2022-06" db="EMBL/GenBank/DDBJ databases">
        <title>Draft genome sequence of Streptomyces sp. RB6PN25 isolated from peat swamp forest in Thailand.</title>
        <authorList>
            <person name="Duangmal K."/>
            <person name="Klaysubun C."/>
        </authorList>
    </citation>
    <scope>NUCLEOTIDE SEQUENCE</scope>
    <source>
        <strain evidence="2">RB6PN25</strain>
    </source>
</reference>